<feature type="region of interest" description="Disordered" evidence="2">
    <location>
        <begin position="396"/>
        <end position="442"/>
    </location>
</feature>
<name>A0A0R1UFP2_9LACO</name>
<dbReference type="RefSeq" id="WP_056995820.1">
    <property type="nucleotide sequence ID" value="NZ_AZGC01000058.1"/>
</dbReference>
<protein>
    <submittedName>
        <fullName evidence="5">Replication initiation and membrane attachment protein DnaB</fullName>
    </submittedName>
</protein>
<feature type="compositionally biased region" description="Basic residues" evidence="2">
    <location>
        <begin position="398"/>
        <end position="411"/>
    </location>
</feature>
<evidence type="ECO:0000313" key="6">
    <source>
        <dbReference type="Proteomes" id="UP000051084"/>
    </source>
</evidence>
<reference evidence="5 6" key="1">
    <citation type="journal article" date="2015" name="Genome Announc.">
        <title>Expanding the biotechnology potential of lactobacilli through comparative genomics of 213 strains and associated genera.</title>
        <authorList>
            <person name="Sun Z."/>
            <person name="Harris H.M."/>
            <person name="McCann A."/>
            <person name="Guo C."/>
            <person name="Argimon S."/>
            <person name="Zhang W."/>
            <person name="Yang X."/>
            <person name="Jeffery I.B."/>
            <person name="Cooney J.C."/>
            <person name="Kagawa T.F."/>
            <person name="Liu W."/>
            <person name="Song Y."/>
            <person name="Salvetti E."/>
            <person name="Wrobel A."/>
            <person name="Rasinkangas P."/>
            <person name="Parkhill J."/>
            <person name="Rea M.C."/>
            <person name="O'Sullivan O."/>
            <person name="Ritari J."/>
            <person name="Douillard F.P."/>
            <person name="Paul Ross R."/>
            <person name="Yang R."/>
            <person name="Briner A.E."/>
            <person name="Felis G.E."/>
            <person name="de Vos W.M."/>
            <person name="Barrangou R."/>
            <person name="Klaenhammer T.R."/>
            <person name="Caufield P.W."/>
            <person name="Cui Y."/>
            <person name="Zhang H."/>
            <person name="O'Toole P.W."/>
        </authorList>
    </citation>
    <scope>NUCLEOTIDE SEQUENCE [LARGE SCALE GENOMIC DNA]</scope>
    <source>
        <strain evidence="5 6">DSM 18793</strain>
    </source>
</reference>
<keyword evidence="6" id="KW-1185">Reference proteome</keyword>
<gene>
    <name evidence="5" type="ORF">FC21_GL000383</name>
</gene>
<evidence type="ECO:0000313" key="5">
    <source>
        <dbReference type="EMBL" id="KRL92233.1"/>
    </source>
</evidence>
<dbReference type="Pfam" id="PF25888">
    <property type="entry name" value="WHD_DnaB"/>
    <property type="match status" value="1"/>
</dbReference>
<dbReference type="OrthoDB" id="2082007at2"/>
<feature type="domain" description="DnaB/C C-terminal" evidence="3">
    <location>
        <begin position="324"/>
        <end position="388"/>
    </location>
</feature>
<evidence type="ECO:0000259" key="4">
    <source>
        <dbReference type="Pfam" id="PF25888"/>
    </source>
</evidence>
<proteinExistence type="inferred from homology"/>
<dbReference type="STRING" id="417373.GCA_001570685_01336"/>
<feature type="compositionally biased region" description="Basic and acidic residues" evidence="2">
    <location>
        <begin position="412"/>
        <end position="422"/>
    </location>
</feature>
<evidence type="ECO:0000256" key="2">
    <source>
        <dbReference type="SAM" id="MobiDB-lite"/>
    </source>
</evidence>
<dbReference type="Proteomes" id="UP000051084">
    <property type="component" value="Unassembled WGS sequence"/>
</dbReference>
<evidence type="ECO:0000259" key="3">
    <source>
        <dbReference type="Pfam" id="PF07261"/>
    </source>
</evidence>
<dbReference type="InterPro" id="IPR006343">
    <property type="entry name" value="DnaB/C_C"/>
</dbReference>
<dbReference type="PATRIC" id="fig|1423742.4.peg.400"/>
<accession>A0A0R1UFP2</accession>
<organism evidence="5 6">
    <name type="scientific">Limosilactobacillus equigenerosi DSM 18793 = JCM 14505</name>
    <dbReference type="NCBI Taxonomy" id="1423742"/>
    <lineage>
        <taxon>Bacteria</taxon>
        <taxon>Bacillati</taxon>
        <taxon>Bacillota</taxon>
        <taxon>Bacilli</taxon>
        <taxon>Lactobacillales</taxon>
        <taxon>Lactobacillaceae</taxon>
        <taxon>Limosilactobacillus</taxon>
    </lineage>
</organism>
<feature type="domain" description="Replicative helicase loading/DNA remodeling protein DnaB N-terminal winged helix" evidence="4">
    <location>
        <begin position="9"/>
        <end position="262"/>
    </location>
</feature>
<feature type="compositionally biased region" description="Low complexity" evidence="2">
    <location>
        <begin position="424"/>
        <end position="435"/>
    </location>
</feature>
<comment type="similarity">
    <text evidence="1">Belongs to the DnaB/DnaD family.</text>
</comment>
<dbReference type="InterPro" id="IPR058660">
    <property type="entry name" value="WHD_DnaB"/>
</dbReference>
<sequence>MSTTMTLQPKTGFVVSVNPTFAKFDRATLINYYQPLMSPAAVGLFYALEQQSVAQPTISNRQPHLTLMTQLNLGLPDLLTARRELEAVGLLRTFEQVDAMGTVLIYELQPTMTPTEFLADDLLSVLLLQMVGEARFKVLSQMAHQRYLVPSQAIEVTASFLDVYHLGQAAFTSVDPVVKAAREANPLPQQQVEKQLPTLDWQLLGQQVATQGLSNQVVSEYRELLATEAAVYGLDELTLGELMIKATDVVEQTFDPTRFKVLVRQHIANREVASKSANRDEAPLTTTPEIEAGNWSDNERRLLQQVATVKPYDYLRAVKQATNSGYVSNQERQTLERLVQASGLSLAAVNILINYILVERGNATLSANFADAIANSWRRAGVQTPGEALIALREYQQRQHRPSRRTPRRVKEKLPAWAKDKQYQAPAAPTPSTQPVVDASERDALLAQLREKQADFQHQTDSQEGADS</sequence>
<evidence type="ECO:0000256" key="1">
    <source>
        <dbReference type="ARBA" id="ARBA00093462"/>
    </source>
</evidence>
<comment type="caution">
    <text evidence="5">The sequence shown here is derived from an EMBL/GenBank/DDBJ whole genome shotgun (WGS) entry which is preliminary data.</text>
</comment>
<dbReference type="Pfam" id="PF07261">
    <property type="entry name" value="DnaB_2"/>
    <property type="match status" value="1"/>
</dbReference>
<dbReference type="EMBL" id="AZGC01000058">
    <property type="protein sequence ID" value="KRL92233.1"/>
    <property type="molecule type" value="Genomic_DNA"/>
</dbReference>
<dbReference type="AlphaFoldDB" id="A0A0R1UFP2"/>